<dbReference type="eggNOG" id="COG1014">
    <property type="taxonomic scope" value="Bacteria"/>
</dbReference>
<protein>
    <recommendedName>
        <fullName evidence="6">N-acetyltransferase domain-containing protein</fullName>
    </recommendedName>
</protein>
<dbReference type="SUPFAM" id="SSF55729">
    <property type="entry name" value="Acyl-CoA N-acyltransferases (Nat)"/>
    <property type="match status" value="1"/>
</dbReference>
<dbReference type="Pfam" id="PF01558">
    <property type="entry name" value="POR"/>
    <property type="match status" value="1"/>
</dbReference>
<dbReference type="InterPro" id="IPR000182">
    <property type="entry name" value="GNAT_dom"/>
</dbReference>
<dbReference type="InterPro" id="IPR052554">
    <property type="entry name" value="2-oxoglutarate_synth_KorC"/>
</dbReference>
<dbReference type="PANTHER" id="PTHR42730">
    <property type="entry name" value="2-OXOGLUTARATE SYNTHASE SUBUNIT KORC"/>
    <property type="match status" value="1"/>
</dbReference>
<keyword evidence="5" id="KW-1185">Reference proteome</keyword>
<dbReference type="PROSITE" id="PS51186">
    <property type="entry name" value="GNAT"/>
    <property type="match status" value="1"/>
</dbReference>
<dbReference type="InterPro" id="IPR019752">
    <property type="entry name" value="Pyrv/ketoisovalerate_OxRed_cat"/>
</dbReference>
<dbReference type="Proteomes" id="UP000002985">
    <property type="component" value="Unassembled WGS sequence"/>
</dbReference>
<dbReference type="PROSITE" id="PS51379">
    <property type="entry name" value="4FE4S_FER_2"/>
    <property type="match status" value="1"/>
</dbReference>
<gene>
    <name evidence="4" type="ORF">KSU1_C0453</name>
</gene>
<dbReference type="SUPFAM" id="SSF53323">
    <property type="entry name" value="Pyruvate-ferredoxin oxidoreductase, PFOR, domain III"/>
    <property type="match status" value="1"/>
</dbReference>
<dbReference type="InterPro" id="IPR016181">
    <property type="entry name" value="Acyl_CoA_acyltransferase"/>
</dbReference>
<dbReference type="Gene3D" id="3.40.630.30">
    <property type="match status" value="1"/>
</dbReference>
<sequence>MITEYHVIRIQPTTNLPVLCTCNVFYLYKQISIRRNFSNNQNWSFFFMVFVIENLKESDVETTIGLFHSSINELHAESQEVERLHFKDRYPVEEVKKRLNNKDCIYLIGKEDGKIVGFLFAWVSEGVGNIHWMGIGPGYRKKGYGDKILQETLRLFMERGCYEAKLFTYPSEKAAYHLFQKHGFKEIAFIDDRFFGVNIILMVRKVARVPEEHRSKKIVLAGEAGQGIKLMAHVLASILAKLGKEVSLNLIYDATVRGGNIRAEIVYSDDKIDVPFFEEADIGLQLSKILDPSVKAKLVLIESSACDAECKKCELRCPASDRIPFERLAIEQFNSPIFVNMIALGRVLSKIGINIETVNFASEFPSQFFDENIKAVRYGYTYQD</sequence>
<reference evidence="4 5" key="1">
    <citation type="journal article" date="2012" name="FEBS Lett.">
        <title>Anammox organism KSU-1 expresses a NirK-type copper-containing nitrite reductase instead of a NirS-type with cytochrome cd1.</title>
        <authorList>
            <person name="Hira D."/>
            <person name="Toh H."/>
            <person name="Migita C.T."/>
            <person name="Okubo H."/>
            <person name="Nishiyama T."/>
            <person name="Hattori M."/>
            <person name="Furukawa K."/>
            <person name="Fujii T."/>
        </authorList>
    </citation>
    <scope>NUCLEOTIDE SEQUENCE [LARGE SCALE GENOMIC DNA]</scope>
</reference>
<evidence type="ECO:0008006" key="6">
    <source>
        <dbReference type="Google" id="ProtNLM"/>
    </source>
</evidence>
<organism evidence="4 5">
    <name type="scientific">Candidatus Jettenia caeni</name>
    <dbReference type="NCBI Taxonomy" id="247490"/>
    <lineage>
        <taxon>Bacteria</taxon>
        <taxon>Pseudomonadati</taxon>
        <taxon>Planctomycetota</taxon>
        <taxon>Candidatus Brocadiia</taxon>
        <taxon>Candidatus Brocadiales</taxon>
        <taxon>Candidatus Brocadiaceae</taxon>
        <taxon>Candidatus Jettenia</taxon>
    </lineage>
</organism>
<dbReference type="EMBL" id="BAFH01000003">
    <property type="protein sequence ID" value="GAB62049.1"/>
    <property type="molecule type" value="Genomic_DNA"/>
</dbReference>
<dbReference type="InterPro" id="IPR017896">
    <property type="entry name" value="4Fe4S_Fe-S-bd"/>
</dbReference>
<dbReference type="Pfam" id="PF00583">
    <property type="entry name" value="Acetyltransf_1"/>
    <property type="match status" value="1"/>
</dbReference>
<evidence type="ECO:0000256" key="1">
    <source>
        <dbReference type="ARBA" id="ARBA00023002"/>
    </source>
</evidence>
<evidence type="ECO:0000313" key="4">
    <source>
        <dbReference type="EMBL" id="GAB62049.1"/>
    </source>
</evidence>
<dbReference type="AlphaFoldDB" id="I3IK04"/>
<dbReference type="CDD" id="cd04301">
    <property type="entry name" value="NAT_SF"/>
    <property type="match status" value="1"/>
</dbReference>
<dbReference type="OrthoDB" id="9789125at2"/>
<proteinExistence type="predicted"/>
<evidence type="ECO:0000259" key="2">
    <source>
        <dbReference type="PROSITE" id="PS51186"/>
    </source>
</evidence>
<evidence type="ECO:0000259" key="3">
    <source>
        <dbReference type="PROSITE" id="PS51379"/>
    </source>
</evidence>
<dbReference type="eggNOG" id="COG0456">
    <property type="taxonomic scope" value="Bacteria"/>
</dbReference>
<dbReference type="GO" id="GO:0016903">
    <property type="term" value="F:oxidoreductase activity, acting on the aldehyde or oxo group of donors"/>
    <property type="evidence" value="ECO:0007669"/>
    <property type="project" value="InterPro"/>
</dbReference>
<name>I3IK04_9BACT</name>
<feature type="domain" description="N-acetyltransferase" evidence="2">
    <location>
        <begin position="69"/>
        <end position="207"/>
    </location>
</feature>
<keyword evidence="1" id="KW-0560">Oxidoreductase</keyword>
<dbReference type="InterPro" id="IPR002869">
    <property type="entry name" value="Pyrv_flavodox_OxRed_cen"/>
</dbReference>
<dbReference type="GO" id="GO:0016747">
    <property type="term" value="F:acyltransferase activity, transferring groups other than amino-acyl groups"/>
    <property type="evidence" value="ECO:0007669"/>
    <property type="project" value="InterPro"/>
</dbReference>
<comment type="caution">
    <text evidence="4">The sequence shown here is derived from an EMBL/GenBank/DDBJ whole genome shotgun (WGS) entry which is preliminary data.</text>
</comment>
<evidence type="ECO:0000313" key="5">
    <source>
        <dbReference type="Proteomes" id="UP000002985"/>
    </source>
</evidence>
<dbReference type="Gene3D" id="3.40.920.10">
    <property type="entry name" value="Pyruvate-ferredoxin oxidoreductase, PFOR, domain III"/>
    <property type="match status" value="1"/>
</dbReference>
<dbReference type="STRING" id="247490.KSU1_C0453"/>
<dbReference type="PANTHER" id="PTHR42730:SF1">
    <property type="entry name" value="2-OXOGLUTARATE SYNTHASE SUBUNIT KORC"/>
    <property type="match status" value="1"/>
</dbReference>
<feature type="domain" description="4Fe-4S ferredoxin-type" evidence="3">
    <location>
        <begin position="297"/>
        <end position="328"/>
    </location>
</feature>
<accession>I3IK04</accession>